<sequence>MLCPENLEVFNRPVAPICWYARDMIYATVKNRNVATPYFNWVEKEIWDEISSSIDHEYQVDLSGAGPGDGNCRVLLKMVDRRRPALALLGSPSRLIDKPWPDGARSKPVS</sequence>
<protein>
    <submittedName>
        <fullName evidence="1">Uncharacterized protein</fullName>
    </submittedName>
</protein>
<proteinExistence type="predicted"/>
<dbReference type="EMBL" id="HACM01010242">
    <property type="protein sequence ID" value="CRZ10684.1"/>
    <property type="molecule type" value="Transcribed_RNA"/>
</dbReference>
<accession>A0A0H5RPN4</accession>
<organism evidence="1">
    <name type="scientific">Spongospora subterranea</name>
    <dbReference type="NCBI Taxonomy" id="70186"/>
    <lineage>
        <taxon>Eukaryota</taxon>
        <taxon>Sar</taxon>
        <taxon>Rhizaria</taxon>
        <taxon>Endomyxa</taxon>
        <taxon>Phytomyxea</taxon>
        <taxon>Plasmodiophorida</taxon>
        <taxon>Plasmodiophoridae</taxon>
        <taxon>Spongospora</taxon>
    </lineage>
</organism>
<dbReference type="AlphaFoldDB" id="A0A0H5RPN4"/>
<name>A0A0H5RPN4_9EUKA</name>
<reference evidence="1" key="1">
    <citation type="submission" date="2015-04" db="EMBL/GenBank/DDBJ databases">
        <title>The genome sequence of the plant pathogenic Rhizarian Plasmodiophora brassicae reveals insights in its biotrophic life cycle and the origin of chitin synthesis.</title>
        <authorList>
            <person name="Schwelm A."/>
            <person name="Fogelqvist J."/>
            <person name="Knaust A."/>
            <person name="Julke S."/>
            <person name="Lilja T."/>
            <person name="Dhandapani V."/>
            <person name="Bonilla-Rosso G."/>
            <person name="Karlsson M."/>
            <person name="Shevchenko A."/>
            <person name="Choi S.R."/>
            <person name="Kim H.G."/>
            <person name="Park J.Y."/>
            <person name="Lim Y.P."/>
            <person name="Ludwig-Muller J."/>
            <person name="Dixelius C."/>
        </authorList>
    </citation>
    <scope>NUCLEOTIDE SEQUENCE</scope>
    <source>
        <tissue evidence="1">Potato root galls</tissue>
    </source>
</reference>
<evidence type="ECO:0000313" key="1">
    <source>
        <dbReference type="EMBL" id="CRZ10684.1"/>
    </source>
</evidence>